<accession>D8JRT3</accession>
<dbReference type="HOGENOM" id="CLU_003433_2_5_5"/>
<dbReference type="NCBIfam" id="TIGR01979">
    <property type="entry name" value="sufS"/>
    <property type="match status" value="1"/>
</dbReference>
<evidence type="ECO:0000259" key="9">
    <source>
        <dbReference type="Pfam" id="PF00266"/>
    </source>
</evidence>
<name>D8JRT3_HYPDA</name>
<comment type="similarity">
    <text evidence="2 8">Belongs to the class-V pyridoxal-phosphate-dependent aminotransferase family. Csd subfamily.</text>
</comment>
<dbReference type="InterPro" id="IPR015421">
    <property type="entry name" value="PyrdxlP-dep_Trfase_major"/>
</dbReference>
<keyword evidence="11" id="KW-1185">Reference proteome</keyword>
<evidence type="ECO:0000256" key="8">
    <source>
        <dbReference type="RuleBase" id="RU004506"/>
    </source>
</evidence>
<reference evidence="11" key="1">
    <citation type="journal article" date="2011" name="J. Bacteriol.">
        <title>Genome sequences of eight morphologically diverse alphaproteobacteria.</title>
        <authorList>
            <consortium name="US DOE Joint Genome Institute"/>
            <person name="Brown P.J."/>
            <person name="Kysela D.T."/>
            <person name="Buechlein A."/>
            <person name="Hemmerich C."/>
            <person name="Brun Y.V."/>
        </authorList>
    </citation>
    <scope>NUCLEOTIDE SEQUENCE [LARGE SCALE GENOMIC DNA]</scope>
    <source>
        <strain evidence="11">ATCC 51888 / DSM 1869 / NCIB 11706 / TK 0415</strain>
    </source>
</reference>
<dbReference type="GO" id="GO:0031071">
    <property type="term" value="F:cysteine desulfurase activity"/>
    <property type="evidence" value="ECO:0007669"/>
    <property type="project" value="UniProtKB-UniRule"/>
</dbReference>
<dbReference type="KEGG" id="hdn:Hden_2354"/>
<dbReference type="GO" id="GO:0030170">
    <property type="term" value="F:pyridoxal phosphate binding"/>
    <property type="evidence" value="ECO:0007669"/>
    <property type="project" value="UniProtKB-UniRule"/>
</dbReference>
<evidence type="ECO:0000256" key="4">
    <source>
        <dbReference type="ARBA" id="ARBA00022679"/>
    </source>
</evidence>
<dbReference type="eggNOG" id="COG0520">
    <property type="taxonomic scope" value="Bacteria"/>
</dbReference>
<dbReference type="Proteomes" id="UP000002033">
    <property type="component" value="Chromosome"/>
</dbReference>
<dbReference type="GO" id="GO:0006534">
    <property type="term" value="P:cysteine metabolic process"/>
    <property type="evidence" value="ECO:0007669"/>
    <property type="project" value="UniProtKB-UniRule"/>
</dbReference>
<protein>
    <recommendedName>
        <fullName evidence="3 8">Cysteine desulfurase</fullName>
        <ecNumber evidence="3 8">2.8.1.7</ecNumber>
    </recommendedName>
</protein>
<dbReference type="OrthoDB" id="9804366at2"/>
<evidence type="ECO:0000256" key="1">
    <source>
        <dbReference type="ARBA" id="ARBA00001933"/>
    </source>
</evidence>
<dbReference type="EMBL" id="CP002083">
    <property type="protein sequence ID" value="ADJ24151.1"/>
    <property type="molecule type" value="Genomic_DNA"/>
</dbReference>
<comment type="cofactor">
    <cofactor evidence="1 7">
        <name>pyridoxal 5'-phosphate</name>
        <dbReference type="ChEBI" id="CHEBI:597326"/>
    </cofactor>
</comment>
<dbReference type="InterPro" id="IPR020578">
    <property type="entry name" value="Aminotrans_V_PyrdxlP_BS"/>
</dbReference>
<dbReference type="Gene3D" id="3.90.1150.10">
    <property type="entry name" value="Aspartate Aminotransferase, domain 1"/>
    <property type="match status" value="1"/>
</dbReference>
<dbReference type="PROSITE" id="PS00595">
    <property type="entry name" value="AA_TRANSFER_CLASS_5"/>
    <property type="match status" value="1"/>
</dbReference>
<proteinExistence type="inferred from homology"/>
<dbReference type="InterPro" id="IPR000192">
    <property type="entry name" value="Aminotrans_V_dom"/>
</dbReference>
<dbReference type="STRING" id="582899.Hden_2354"/>
<evidence type="ECO:0000256" key="7">
    <source>
        <dbReference type="RuleBase" id="RU004504"/>
    </source>
</evidence>
<dbReference type="Gene3D" id="3.40.640.10">
    <property type="entry name" value="Type I PLP-dependent aspartate aminotransferase-like (Major domain)"/>
    <property type="match status" value="1"/>
</dbReference>
<dbReference type="AlphaFoldDB" id="D8JRT3"/>
<keyword evidence="5 8" id="KW-0663">Pyridoxal phosphate</keyword>
<dbReference type="EC" id="2.8.1.7" evidence="3 8"/>
<dbReference type="CDD" id="cd06453">
    <property type="entry name" value="SufS_like"/>
    <property type="match status" value="1"/>
</dbReference>
<dbReference type="InterPro" id="IPR010970">
    <property type="entry name" value="Cys_dSase_SufS"/>
</dbReference>
<keyword evidence="4 8" id="KW-0808">Transferase</keyword>
<feature type="domain" description="Aminotransferase class V" evidence="9">
    <location>
        <begin position="46"/>
        <end position="415"/>
    </location>
</feature>
<evidence type="ECO:0000256" key="2">
    <source>
        <dbReference type="ARBA" id="ARBA00010447"/>
    </source>
</evidence>
<dbReference type="SUPFAM" id="SSF53383">
    <property type="entry name" value="PLP-dependent transferases"/>
    <property type="match status" value="1"/>
</dbReference>
<dbReference type="PANTHER" id="PTHR43586:SF8">
    <property type="entry name" value="CYSTEINE DESULFURASE 1, CHLOROPLASTIC"/>
    <property type="match status" value="1"/>
</dbReference>
<evidence type="ECO:0000256" key="6">
    <source>
        <dbReference type="ARBA" id="ARBA00050776"/>
    </source>
</evidence>
<sequence length="427" mass="47100">MGSETKVAAVRSAASQSGLTAAPYDVELIRADFPILFREVHDRPLVYLDNGASAQKPRSVIEAMDYAYRFEYANVHRGLHHLSNVATDHYETARETARRFLNAEHSDEIIFTRNATGAINLVARSFGEPRIAEGDEIVITIMEHHANIVPWHFLRERNGAVLKWAPMTDRGELLVDKLDQLITKRTKLVAVTHMSNVLGTINPVKEIVRIAHAKGVPVLIDGSQSAVHMTVDVRDLDCDFYVFTGHKTYGPSGIGVLYAKREHLESMPPYEGGGDMIEHVSVDRITYAKPPHRFEAGTPAIVEAVGLNAALNYMMQIGRDRIARYEAELGAYAAERLGELPWLKLYGTAPGKGAIFSFTIDGLHPHDVSTIIDRSGVAIRAGHHCAQPLMERLGVTATCRASFALYNTKAEADALVTALTKAHDLFT</sequence>
<dbReference type="InterPro" id="IPR015424">
    <property type="entry name" value="PyrdxlP-dep_Trfase"/>
</dbReference>
<comment type="catalytic activity">
    <reaction evidence="6 8">
        <text>(sulfur carrier)-H + L-cysteine = (sulfur carrier)-SH + L-alanine</text>
        <dbReference type="Rhea" id="RHEA:43892"/>
        <dbReference type="Rhea" id="RHEA-COMP:14737"/>
        <dbReference type="Rhea" id="RHEA-COMP:14739"/>
        <dbReference type="ChEBI" id="CHEBI:29917"/>
        <dbReference type="ChEBI" id="CHEBI:35235"/>
        <dbReference type="ChEBI" id="CHEBI:57972"/>
        <dbReference type="ChEBI" id="CHEBI:64428"/>
        <dbReference type="EC" id="2.8.1.7"/>
    </reaction>
</comment>
<evidence type="ECO:0000256" key="3">
    <source>
        <dbReference type="ARBA" id="ARBA00012239"/>
    </source>
</evidence>
<dbReference type="PANTHER" id="PTHR43586">
    <property type="entry name" value="CYSTEINE DESULFURASE"/>
    <property type="match status" value="1"/>
</dbReference>
<evidence type="ECO:0000256" key="5">
    <source>
        <dbReference type="ARBA" id="ARBA00022898"/>
    </source>
</evidence>
<comment type="function">
    <text evidence="8">Catalyzes the removal of elemental sulfur and selenium atoms from L-cysteine, L-cystine, L-selenocysteine, and L-selenocystine to produce L-alanine.</text>
</comment>
<dbReference type="InterPro" id="IPR015422">
    <property type="entry name" value="PyrdxlP-dep_Trfase_small"/>
</dbReference>
<dbReference type="RefSeq" id="WP_013216310.1">
    <property type="nucleotide sequence ID" value="NC_014313.1"/>
</dbReference>
<evidence type="ECO:0000313" key="10">
    <source>
        <dbReference type="EMBL" id="ADJ24151.1"/>
    </source>
</evidence>
<gene>
    <name evidence="10" type="ordered locus">Hden_2354</name>
</gene>
<evidence type="ECO:0000313" key="11">
    <source>
        <dbReference type="Proteomes" id="UP000002033"/>
    </source>
</evidence>
<organism evidence="10 11">
    <name type="scientific">Hyphomicrobium denitrificans (strain ATCC 51888 / DSM 1869 / NCIMB 11706 / TK 0415)</name>
    <dbReference type="NCBI Taxonomy" id="582899"/>
    <lineage>
        <taxon>Bacteria</taxon>
        <taxon>Pseudomonadati</taxon>
        <taxon>Pseudomonadota</taxon>
        <taxon>Alphaproteobacteria</taxon>
        <taxon>Hyphomicrobiales</taxon>
        <taxon>Hyphomicrobiaceae</taxon>
        <taxon>Hyphomicrobium</taxon>
    </lineage>
</organism>
<dbReference type="Pfam" id="PF00266">
    <property type="entry name" value="Aminotran_5"/>
    <property type="match status" value="1"/>
</dbReference>